<dbReference type="RefSeq" id="WP_021841343.1">
    <property type="nucleotide sequence ID" value="NZ_CACRUX010000021.1"/>
</dbReference>
<gene>
    <name evidence="1" type="ORF">VRLFYP33_00611</name>
</gene>
<reference evidence="1" key="1">
    <citation type="submission" date="2019-11" db="EMBL/GenBank/DDBJ databases">
        <authorList>
            <person name="Feng L."/>
        </authorList>
    </citation>
    <scope>NUCLEOTIDE SEQUENCE</scope>
    <source>
        <strain evidence="1">VrattiLFYP33</strain>
    </source>
</reference>
<organism evidence="1">
    <name type="scientific">Veillonella ratti</name>
    <dbReference type="NCBI Taxonomy" id="103892"/>
    <lineage>
        <taxon>Bacteria</taxon>
        <taxon>Bacillati</taxon>
        <taxon>Bacillota</taxon>
        <taxon>Negativicutes</taxon>
        <taxon>Veillonellales</taxon>
        <taxon>Veillonellaceae</taxon>
        <taxon>Veillonella</taxon>
    </lineage>
</organism>
<proteinExistence type="predicted"/>
<accession>A0A6N3A4D1</accession>
<dbReference type="InterPro" id="IPR010064">
    <property type="entry name" value="HK97-gp10_tail"/>
</dbReference>
<dbReference type="Pfam" id="PF04883">
    <property type="entry name" value="HK97-gp10_like"/>
    <property type="match status" value="1"/>
</dbReference>
<dbReference type="EMBL" id="CACRUX010000021">
    <property type="protein sequence ID" value="VYT85098.1"/>
    <property type="molecule type" value="Genomic_DNA"/>
</dbReference>
<dbReference type="AlphaFoldDB" id="A0A6N3A4D1"/>
<name>A0A6N3A4D1_9FIRM</name>
<evidence type="ECO:0000313" key="1">
    <source>
        <dbReference type="EMBL" id="VYT85098.1"/>
    </source>
</evidence>
<sequence length="118" mass="13686">MKITGFEELYKRLDKIANSQVKLNRFVAQQGEILRSEAVKNTPKDTGRLQGSWRRSRAAQSKCEVYNNTEYAAHVEYGHRTRNGGFVKGRKMLHRAILTHKKNFEENTKAILENIIHD</sequence>
<evidence type="ECO:0008006" key="2">
    <source>
        <dbReference type="Google" id="ProtNLM"/>
    </source>
</evidence>
<protein>
    <recommendedName>
        <fullName evidence="2">HK97 gp10 family phage protein</fullName>
    </recommendedName>
</protein>